<evidence type="ECO:0000259" key="1">
    <source>
        <dbReference type="Pfam" id="PF17147"/>
    </source>
</evidence>
<dbReference type="PANTHER" id="PTHR32154">
    <property type="entry name" value="PYRUVATE-FLAVODOXIN OXIDOREDUCTASE-RELATED"/>
    <property type="match status" value="1"/>
</dbReference>
<accession>X0RQP6</accession>
<proteinExistence type="predicted"/>
<dbReference type="InterPro" id="IPR009014">
    <property type="entry name" value="Transketo_C/PFOR_II"/>
</dbReference>
<dbReference type="EMBL" id="BARS01006614">
    <property type="protein sequence ID" value="GAF71179.1"/>
    <property type="molecule type" value="Genomic_DNA"/>
</dbReference>
<dbReference type="SUPFAM" id="SSF52922">
    <property type="entry name" value="TK C-terminal domain-like"/>
    <property type="match status" value="1"/>
</dbReference>
<protein>
    <recommendedName>
        <fullName evidence="1">Pyruvate:ferredoxin oxidoreductase core domain-containing protein</fullName>
    </recommendedName>
</protein>
<dbReference type="InterPro" id="IPR033412">
    <property type="entry name" value="PFOR_II"/>
</dbReference>
<dbReference type="PANTHER" id="PTHR32154:SF0">
    <property type="entry name" value="PYRUVATE-FLAVODOXIN OXIDOREDUCTASE-RELATED"/>
    <property type="match status" value="1"/>
</dbReference>
<dbReference type="Pfam" id="PF17147">
    <property type="entry name" value="PFOR_II"/>
    <property type="match status" value="1"/>
</dbReference>
<evidence type="ECO:0000313" key="2">
    <source>
        <dbReference type="EMBL" id="GAF71179.1"/>
    </source>
</evidence>
<sequence>TASMTIDKMRKGGRNVGLLKLRLWRPFPFDEIRQTVKKAKVLIVLDRALSFGGPGGPVCSEIRSALYSEENKPKVVSFVGGLGGRDITVAGFEDIVNKGIEISQKGSDREFEIFGVRE</sequence>
<name>X0RQP6_9ZZZZ</name>
<organism evidence="2">
    <name type="scientific">marine sediment metagenome</name>
    <dbReference type="NCBI Taxonomy" id="412755"/>
    <lineage>
        <taxon>unclassified sequences</taxon>
        <taxon>metagenomes</taxon>
        <taxon>ecological metagenomes</taxon>
    </lineage>
</organism>
<dbReference type="FunFam" id="3.40.50.920:FF:000010">
    <property type="entry name" value="Pyruvate ferredoxin oxidoreductase, alpha subunit"/>
    <property type="match status" value="1"/>
</dbReference>
<dbReference type="AlphaFoldDB" id="X0RQP6"/>
<gene>
    <name evidence="2" type="ORF">S01H1_12862</name>
</gene>
<dbReference type="GO" id="GO:0006979">
    <property type="term" value="P:response to oxidative stress"/>
    <property type="evidence" value="ECO:0007669"/>
    <property type="project" value="TreeGrafter"/>
</dbReference>
<feature type="domain" description="Pyruvate:ferredoxin oxidoreductase core" evidence="1">
    <location>
        <begin position="2"/>
        <end position="89"/>
    </location>
</feature>
<dbReference type="InterPro" id="IPR050722">
    <property type="entry name" value="Pyruvate:ferred/Flavod_OxRd"/>
</dbReference>
<feature type="non-terminal residue" evidence="2">
    <location>
        <position position="1"/>
    </location>
</feature>
<comment type="caution">
    <text evidence="2">The sequence shown here is derived from an EMBL/GenBank/DDBJ whole genome shotgun (WGS) entry which is preliminary data.</text>
</comment>
<dbReference type="Gene3D" id="3.40.50.920">
    <property type="match status" value="1"/>
</dbReference>
<reference evidence="2" key="1">
    <citation type="journal article" date="2014" name="Front. Microbiol.">
        <title>High frequency of phylogenetically diverse reductive dehalogenase-homologous genes in deep subseafloor sedimentary metagenomes.</title>
        <authorList>
            <person name="Kawai M."/>
            <person name="Futagami T."/>
            <person name="Toyoda A."/>
            <person name="Takaki Y."/>
            <person name="Nishi S."/>
            <person name="Hori S."/>
            <person name="Arai W."/>
            <person name="Tsubouchi T."/>
            <person name="Morono Y."/>
            <person name="Uchiyama I."/>
            <person name="Ito T."/>
            <person name="Fujiyama A."/>
            <person name="Inagaki F."/>
            <person name="Takami H."/>
        </authorList>
    </citation>
    <scope>NUCLEOTIDE SEQUENCE</scope>
    <source>
        <strain evidence="2">Expedition CK06-06</strain>
    </source>
</reference>